<reference evidence="3 4" key="1">
    <citation type="submission" date="2018-06" db="EMBL/GenBank/DDBJ databases">
        <title>Extensive metabolic versatility and redundancy in microbially diverse, dynamic hydrothermal sediments.</title>
        <authorList>
            <person name="Dombrowski N."/>
            <person name="Teske A."/>
            <person name="Baker B.J."/>
        </authorList>
    </citation>
    <scope>NUCLEOTIDE SEQUENCE [LARGE SCALE GENOMIC DNA]</scope>
    <source>
        <strain evidence="3">B10_G13</strain>
    </source>
</reference>
<dbReference type="PANTHER" id="PTHR43366">
    <property type="entry name" value="PYRUVATE SYNTHASE SUBUNIT PORC"/>
    <property type="match status" value="1"/>
</dbReference>
<comment type="caution">
    <text evidence="3">The sequence shown here is derived from an EMBL/GenBank/DDBJ whole genome shotgun (WGS) entry which is preliminary data.</text>
</comment>
<evidence type="ECO:0000256" key="1">
    <source>
        <dbReference type="ARBA" id="ARBA00023002"/>
    </source>
</evidence>
<organism evidence="3 4">
    <name type="scientific">candidate division TA06 bacterium</name>
    <dbReference type="NCBI Taxonomy" id="2250710"/>
    <lineage>
        <taxon>Bacteria</taxon>
        <taxon>Bacteria division TA06</taxon>
    </lineage>
</organism>
<dbReference type="GO" id="GO:0016625">
    <property type="term" value="F:oxidoreductase activity, acting on the aldehyde or oxo group of donors, iron-sulfur protein as acceptor"/>
    <property type="evidence" value="ECO:0007669"/>
    <property type="project" value="InterPro"/>
</dbReference>
<dbReference type="InterPro" id="IPR011894">
    <property type="entry name" value="PorC_KorC"/>
</dbReference>
<accession>A0A660SP86</accession>
<proteinExistence type="predicted"/>
<protein>
    <submittedName>
        <fullName evidence="3">Pyruvate ferredoxin oxidoreductase</fullName>
    </submittedName>
</protein>
<gene>
    <name evidence="3" type="ORF">DRP43_00525</name>
</gene>
<sequence length="187" mass="20035">MIEILIHGRGGQGGVKASLSLASAAAKAGKYVQSFPEFGVERRGAPIKAFTRISDKPIAERSKIYNPDHVIVMDPTLMHAVDVTAGLKEGGWIIINSDKSPELFEELAKKFNVATVNATKIAVNNRLGSAAAPIVNTAILGAVIKVLKVADIDSLEKAIKEFVPVKVEANIKAANEAYNNVKFKEEV</sequence>
<dbReference type="SUPFAM" id="SSF53323">
    <property type="entry name" value="Pyruvate-ferredoxin oxidoreductase, PFOR, domain III"/>
    <property type="match status" value="1"/>
</dbReference>
<dbReference type="EMBL" id="QNBD01000013">
    <property type="protein sequence ID" value="RKX72533.1"/>
    <property type="molecule type" value="Genomic_DNA"/>
</dbReference>
<evidence type="ECO:0000313" key="4">
    <source>
        <dbReference type="Proteomes" id="UP000271125"/>
    </source>
</evidence>
<dbReference type="InterPro" id="IPR002869">
    <property type="entry name" value="Pyrv_flavodox_OxRed_cen"/>
</dbReference>
<dbReference type="InterPro" id="IPR051626">
    <property type="entry name" value="Oxidoreductase_gamma_subunit"/>
</dbReference>
<dbReference type="Pfam" id="PF01558">
    <property type="entry name" value="POR"/>
    <property type="match status" value="1"/>
</dbReference>
<dbReference type="PANTHER" id="PTHR43366:SF1">
    <property type="entry name" value="PYRUVATE SYNTHASE SUBUNIT PORC"/>
    <property type="match status" value="1"/>
</dbReference>
<dbReference type="Gene3D" id="3.40.920.10">
    <property type="entry name" value="Pyruvate-ferredoxin oxidoreductase, PFOR, domain III"/>
    <property type="match status" value="1"/>
</dbReference>
<dbReference type="NCBIfam" id="TIGR02175">
    <property type="entry name" value="PorC_KorC"/>
    <property type="match status" value="1"/>
</dbReference>
<dbReference type="InterPro" id="IPR019752">
    <property type="entry name" value="Pyrv/ketoisovalerate_OxRed_cat"/>
</dbReference>
<dbReference type="AlphaFoldDB" id="A0A660SP86"/>
<dbReference type="Proteomes" id="UP000271125">
    <property type="component" value="Unassembled WGS sequence"/>
</dbReference>
<keyword evidence="3" id="KW-0670">Pyruvate</keyword>
<name>A0A660SP86_UNCT6</name>
<evidence type="ECO:0000313" key="3">
    <source>
        <dbReference type="EMBL" id="RKX72533.1"/>
    </source>
</evidence>
<feature type="domain" description="Pyruvate/ketoisovalerate oxidoreductase catalytic" evidence="2">
    <location>
        <begin position="10"/>
        <end position="178"/>
    </location>
</feature>
<evidence type="ECO:0000259" key="2">
    <source>
        <dbReference type="Pfam" id="PF01558"/>
    </source>
</evidence>
<keyword evidence="1" id="KW-0560">Oxidoreductase</keyword>